<evidence type="ECO:0000313" key="2">
    <source>
        <dbReference type="EMBL" id="ADN15801.1"/>
    </source>
</evidence>
<dbReference type="PANTHER" id="PTHR33840">
    <property type="match status" value="1"/>
</dbReference>
<dbReference type="AlphaFoldDB" id="E0UJ98"/>
<accession>E0UJ98</accession>
<keyword evidence="3" id="KW-1185">Reference proteome</keyword>
<dbReference type="RefSeq" id="WP_013323869.1">
    <property type="nucleotide sequence ID" value="NC_014501.1"/>
</dbReference>
<dbReference type="PANTHER" id="PTHR33840:SF1">
    <property type="entry name" value="TLE1 PHOSPHOLIPASE DOMAIN-CONTAINING PROTEIN"/>
    <property type="match status" value="1"/>
</dbReference>
<protein>
    <recommendedName>
        <fullName evidence="1">T6SS Phospholipase effector Tle1-like catalytic domain-containing protein</fullName>
    </recommendedName>
</protein>
<dbReference type="OrthoDB" id="4378831at2"/>
<reference evidence="3" key="1">
    <citation type="journal article" date="2011" name="MBio">
        <title>Novel metabolic attributes of the genus Cyanothece, comprising a group of unicellular nitrogen-fixing Cyanobacteria.</title>
        <authorList>
            <person name="Bandyopadhyay A."/>
            <person name="Elvitigala T."/>
            <person name="Welsh E."/>
            <person name="Stockel J."/>
            <person name="Liberton M."/>
            <person name="Min H."/>
            <person name="Sherman L.A."/>
            <person name="Pakrasi H.B."/>
        </authorList>
    </citation>
    <scope>NUCLEOTIDE SEQUENCE [LARGE SCALE GENOMIC DNA]</scope>
    <source>
        <strain evidence="3">PCC 7822</strain>
    </source>
</reference>
<dbReference type="KEGG" id="cyj:Cyan7822_3870"/>
<dbReference type="InterPro" id="IPR018712">
    <property type="entry name" value="Tle1-like_cat"/>
</dbReference>
<evidence type="ECO:0000313" key="3">
    <source>
        <dbReference type="Proteomes" id="UP000008206"/>
    </source>
</evidence>
<dbReference type="Proteomes" id="UP000008206">
    <property type="component" value="Chromosome"/>
</dbReference>
<dbReference type="EMBL" id="CP002198">
    <property type="protein sequence ID" value="ADN15801.1"/>
    <property type="molecule type" value="Genomic_DNA"/>
</dbReference>
<sequence length="349" mass="39598">MKRLIVCCDGTWETLTNPTATNVVKIAQGIKSFDDKGIAQIVYYEQGVGTGEDFINKIGGGAFGWGIDQAIQTSYRFLCLNYDPGDEIYLFGFSRGAYTVRSLSGFIFNCGLIERRYIREIPKAYEFYRDRRDETRPSSDQAVKFRQQYGQNNGAQIPITLLGCWDTVGSLGIPDVIPYFPLDNWINQKYLFHDTQLHGQTVHARHAVAVDEIRSTFNVTPMDKAYPEQDIKQIWFPGEHGCVGGGTAQTQGLSDRALQWMIEEAVAIGLGFDVSRVEGGIKLDHTVNFNNEPQGVFKLAGTIHRKIDSFNNLDDSVKKRWRDRPDYRSKNLKPFESQLNDWSTKNPRL</sequence>
<organism evidence="2 3">
    <name type="scientific">Gloeothece verrucosa (strain PCC 7822)</name>
    <name type="common">Cyanothece sp. (strain PCC 7822)</name>
    <dbReference type="NCBI Taxonomy" id="497965"/>
    <lineage>
        <taxon>Bacteria</taxon>
        <taxon>Bacillati</taxon>
        <taxon>Cyanobacteriota</taxon>
        <taxon>Cyanophyceae</taxon>
        <taxon>Oscillatoriophycideae</taxon>
        <taxon>Chroococcales</taxon>
        <taxon>Aphanothecaceae</taxon>
        <taxon>Gloeothece</taxon>
        <taxon>Gloeothece verrucosa</taxon>
    </lineage>
</organism>
<gene>
    <name evidence="2" type="ordered locus">Cyan7822_3870</name>
</gene>
<dbReference type="eggNOG" id="COG3673">
    <property type="taxonomic scope" value="Bacteria"/>
</dbReference>
<name>E0UJ98_GLOV7</name>
<dbReference type="Pfam" id="PF09994">
    <property type="entry name" value="T6SS_Tle1-like_cat"/>
    <property type="match status" value="1"/>
</dbReference>
<dbReference type="HOGENOM" id="CLU_005049_6_1_3"/>
<feature type="domain" description="T6SS Phospholipase effector Tle1-like catalytic" evidence="1">
    <location>
        <begin position="2"/>
        <end position="264"/>
    </location>
</feature>
<proteinExistence type="predicted"/>
<evidence type="ECO:0000259" key="1">
    <source>
        <dbReference type="Pfam" id="PF09994"/>
    </source>
</evidence>